<dbReference type="InterPro" id="IPR019888">
    <property type="entry name" value="Tscrpt_reg_AsnC-like"/>
</dbReference>
<dbReference type="PROSITE" id="PS50956">
    <property type="entry name" value="HTH_ASNC_2"/>
    <property type="match status" value="1"/>
</dbReference>
<evidence type="ECO:0000256" key="1">
    <source>
        <dbReference type="ARBA" id="ARBA00023015"/>
    </source>
</evidence>
<dbReference type="Gene3D" id="1.10.10.10">
    <property type="entry name" value="Winged helix-like DNA-binding domain superfamily/Winged helix DNA-binding domain"/>
    <property type="match status" value="1"/>
</dbReference>
<dbReference type="InterPro" id="IPR011008">
    <property type="entry name" value="Dimeric_a/b-barrel"/>
</dbReference>
<dbReference type="GO" id="GO:0043565">
    <property type="term" value="F:sequence-specific DNA binding"/>
    <property type="evidence" value="ECO:0007669"/>
    <property type="project" value="InterPro"/>
</dbReference>
<dbReference type="Pfam" id="PF13412">
    <property type="entry name" value="HTH_24"/>
    <property type="match status" value="1"/>
</dbReference>
<sequence length="153" mass="17220">MTPLDAFDLAILRILQRDNTSPQRQIGATVNLSAPSVQRRIRRMEADGVITSNVAVIDPDKVGLPLTIFVQVELVSETPSEIDLMKRRFRDAPEVQQCFYVTGEADFMLVVVVESMAAYETFTRQVFFQDSNVRKFRTFVSMDAVKTGTGLNI</sequence>
<gene>
    <name evidence="5" type="ORF">SAMN05444851_3150</name>
</gene>
<dbReference type="Gene3D" id="3.30.70.920">
    <property type="match status" value="1"/>
</dbReference>
<dbReference type="SUPFAM" id="SSF46785">
    <property type="entry name" value="Winged helix' DNA-binding domain"/>
    <property type="match status" value="1"/>
</dbReference>
<keyword evidence="1" id="KW-0805">Transcription regulation</keyword>
<accession>A0A1I0R5Q3</accession>
<dbReference type="RefSeq" id="WP_091432964.1">
    <property type="nucleotide sequence ID" value="NZ_FOJB01000002.1"/>
</dbReference>
<evidence type="ECO:0000256" key="2">
    <source>
        <dbReference type="ARBA" id="ARBA00023125"/>
    </source>
</evidence>
<dbReference type="GO" id="GO:0043200">
    <property type="term" value="P:response to amino acid"/>
    <property type="evidence" value="ECO:0007669"/>
    <property type="project" value="TreeGrafter"/>
</dbReference>
<evidence type="ECO:0000256" key="3">
    <source>
        <dbReference type="ARBA" id="ARBA00023163"/>
    </source>
</evidence>
<dbReference type="Proteomes" id="UP000199650">
    <property type="component" value="Unassembled WGS sequence"/>
</dbReference>
<dbReference type="InterPro" id="IPR000485">
    <property type="entry name" value="AsnC-type_HTH_dom"/>
</dbReference>
<dbReference type="InterPro" id="IPR036388">
    <property type="entry name" value="WH-like_DNA-bd_sf"/>
</dbReference>
<dbReference type="AlphaFoldDB" id="A0A1I0R5Q3"/>
<dbReference type="SMART" id="SM00344">
    <property type="entry name" value="HTH_ASNC"/>
    <property type="match status" value="1"/>
</dbReference>
<dbReference type="SUPFAM" id="SSF54909">
    <property type="entry name" value="Dimeric alpha+beta barrel"/>
    <property type="match status" value="1"/>
</dbReference>
<dbReference type="EMBL" id="FOJB01000002">
    <property type="protein sequence ID" value="SEW35852.1"/>
    <property type="molecule type" value="Genomic_DNA"/>
</dbReference>
<evidence type="ECO:0000259" key="4">
    <source>
        <dbReference type="PROSITE" id="PS50956"/>
    </source>
</evidence>
<dbReference type="OrthoDB" id="7856348at2"/>
<dbReference type="GO" id="GO:0005829">
    <property type="term" value="C:cytosol"/>
    <property type="evidence" value="ECO:0007669"/>
    <property type="project" value="TreeGrafter"/>
</dbReference>
<proteinExistence type="predicted"/>
<dbReference type="PANTHER" id="PTHR30154">
    <property type="entry name" value="LEUCINE-RESPONSIVE REGULATORY PROTEIN"/>
    <property type="match status" value="1"/>
</dbReference>
<reference evidence="5 6" key="1">
    <citation type="submission" date="2016-10" db="EMBL/GenBank/DDBJ databases">
        <authorList>
            <person name="de Groot N.N."/>
        </authorList>
    </citation>
    <scope>NUCLEOTIDE SEQUENCE [LARGE SCALE GENOMIC DNA]</scope>
    <source>
        <strain evidence="5 6">DSM 29439</strain>
    </source>
</reference>
<dbReference type="PANTHER" id="PTHR30154:SF34">
    <property type="entry name" value="TRANSCRIPTIONAL REGULATOR AZLB"/>
    <property type="match status" value="1"/>
</dbReference>
<organism evidence="5 6">
    <name type="scientific">Aliiroseovarius sediminilitoris</name>
    <dbReference type="NCBI Taxonomy" id="1173584"/>
    <lineage>
        <taxon>Bacteria</taxon>
        <taxon>Pseudomonadati</taxon>
        <taxon>Pseudomonadota</taxon>
        <taxon>Alphaproteobacteria</taxon>
        <taxon>Rhodobacterales</taxon>
        <taxon>Paracoccaceae</taxon>
        <taxon>Aliiroseovarius</taxon>
    </lineage>
</organism>
<dbReference type="InterPro" id="IPR036390">
    <property type="entry name" value="WH_DNA-bd_sf"/>
</dbReference>
<keyword evidence="6" id="KW-1185">Reference proteome</keyword>
<feature type="domain" description="HTH asnC-type" evidence="4">
    <location>
        <begin position="4"/>
        <end position="65"/>
    </location>
</feature>
<name>A0A1I0R5Q3_9RHOB</name>
<protein>
    <submittedName>
        <fullName evidence="5">Transcriptional regulator, AsnC family</fullName>
    </submittedName>
</protein>
<dbReference type="InterPro" id="IPR019885">
    <property type="entry name" value="Tscrpt_reg_HTH_AsnC-type_CS"/>
</dbReference>
<evidence type="ECO:0000313" key="6">
    <source>
        <dbReference type="Proteomes" id="UP000199650"/>
    </source>
</evidence>
<keyword evidence="2" id="KW-0238">DNA-binding</keyword>
<dbReference type="InterPro" id="IPR019887">
    <property type="entry name" value="Tscrpt_reg_AsnC/Lrp_C"/>
</dbReference>
<keyword evidence="3" id="KW-0804">Transcription</keyword>
<dbReference type="PRINTS" id="PR00033">
    <property type="entry name" value="HTHASNC"/>
</dbReference>
<evidence type="ECO:0000313" key="5">
    <source>
        <dbReference type="EMBL" id="SEW35852.1"/>
    </source>
</evidence>
<dbReference type="PROSITE" id="PS00519">
    <property type="entry name" value="HTH_ASNC_1"/>
    <property type="match status" value="1"/>
</dbReference>
<dbReference type="STRING" id="1173584.SAMN05444851_3150"/>
<dbReference type="Pfam" id="PF01037">
    <property type="entry name" value="AsnC_trans_reg"/>
    <property type="match status" value="1"/>
</dbReference>